<proteinExistence type="predicted"/>
<keyword evidence="2" id="KW-1185">Reference proteome</keyword>
<dbReference type="EMBL" id="JBDODL010000035">
    <property type="protein sequence ID" value="MES1918275.1"/>
    <property type="molecule type" value="Genomic_DNA"/>
</dbReference>
<organism evidence="1 2">
    <name type="scientific">Bonamia ostreae</name>
    <dbReference type="NCBI Taxonomy" id="126728"/>
    <lineage>
        <taxon>Eukaryota</taxon>
        <taxon>Sar</taxon>
        <taxon>Rhizaria</taxon>
        <taxon>Endomyxa</taxon>
        <taxon>Ascetosporea</taxon>
        <taxon>Haplosporida</taxon>
        <taxon>Bonamia</taxon>
    </lineage>
</organism>
<comment type="caution">
    <text evidence="1">The sequence shown here is derived from an EMBL/GenBank/DDBJ whole genome shotgun (WGS) entry which is preliminary data.</text>
</comment>
<dbReference type="Proteomes" id="UP001439008">
    <property type="component" value="Unassembled WGS sequence"/>
</dbReference>
<evidence type="ECO:0000313" key="2">
    <source>
        <dbReference type="Proteomes" id="UP001439008"/>
    </source>
</evidence>
<gene>
    <name evidence="1" type="ORF">MHBO_000265</name>
</gene>
<name>A0ABV2AF09_9EUKA</name>
<sequence length="59" mass="6722">MGLRILVVVSCFSVREIDETHRSVQSRVRTNINNENFERKRDGSVDVVFVNGDIRGMLG</sequence>
<protein>
    <submittedName>
        <fullName evidence="1">Uncharacterized protein</fullName>
    </submittedName>
</protein>
<accession>A0ABV2AF09</accession>
<reference evidence="1 2" key="1">
    <citation type="journal article" date="2024" name="BMC Biol.">
        <title>Comparative genomics of Ascetosporea gives new insight into the evolutionary basis for animal parasitism in Rhizaria.</title>
        <authorList>
            <person name="Hiltunen Thoren M."/>
            <person name="Onut-Brannstrom I."/>
            <person name="Alfjorden A."/>
            <person name="Peckova H."/>
            <person name="Swords F."/>
            <person name="Hooper C."/>
            <person name="Holzer A.S."/>
            <person name="Bass D."/>
            <person name="Burki F."/>
        </authorList>
    </citation>
    <scope>NUCLEOTIDE SEQUENCE [LARGE SCALE GENOMIC DNA]</scope>
    <source>
        <strain evidence="1">20-A016</strain>
    </source>
</reference>
<evidence type="ECO:0000313" key="1">
    <source>
        <dbReference type="EMBL" id="MES1918275.1"/>
    </source>
</evidence>